<dbReference type="InterPro" id="IPR027417">
    <property type="entry name" value="P-loop_NTPase"/>
</dbReference>
<dbReference type="Proteomes" id="UP000000483">
    <property type="component" value="Chromosome"/>
</dbReference>
<dbReference type="InterPro" id="IPR019489">
    <property type="entry name" value="Clp_ATPase_C"/>
</dbReference>
<dbReference type="OrthoDB" id="9804062at2"/>
<evidence type="ECO:0000256" key="2">
    <source>
        <dbReference type="ARBA" id="ARBA00022840"/>
    </source>
</evidence>
<evidence type="ECO:0000313" key="7">
    <source>
        <dbReference type="Proteomes" id="UP000000483"/>
    </source>
</evidence>
<dbReference type="AlphaFoldDB" id="F2NGK6"/>
<protein>
    <submittedName>
        <fullName evidence="6">ATPase AAA-2 domain protein</fullName>
    </submittedName>
</protein>
<dbReference type="EMBL" id="CP002629">
    <property type="protein sequence ID" value="AEB07913.1"/>
    <property type="molecule type" value="Genomic_DNA"/>
</dbReference>
<dbReference type="eggNOG" id="COG1219">
    <property type="taxonomic scope" value="Bacteria"/>
</dbReference>
<dbReference type="KEGG" id="dao:Desac_0014"/>
<dbReference type="InterPro" id="IPR003959">
    <property type="entry name" value="ATPase_AAA_core"/>
</dbReference>
<dbReference type="RefSeq" id="WP_013705028.1">
    <property type="nucleotide sequence ID" value="NC_015388.1"/>
</dbReference>
<dbReference type="STRING" id="880072.Desac_0014"/>
<dbReference type="SMART" id="SM00382">
    <property type="entry name" value="AAA"/>
    <property type="match status" value="1"/>
</dbReference>
<dbReference type="Pfam" id="PF07724">
    <property type="entry name" value="AAA_2"/>
    <property type="match status" value="1"/>
</dbReference>
<dbReference type="InterPro" id="IPR050052">
    <property type="entry name" value="ATP-dep_Clp_protease_ClpX"/>
</dbReference>
<dbReference type="Pfam" id="PF10431">
    <property type="entry name" value="ClpB_D2-small"/>
    <property type="match status" value="1"/>
</dbReference>
<reference evidence="6 7" key="1">
    <citation type="journal article" date="2011" name="Stand. Genomic Sci.">
        <title>Complete genome sequence of the acetate-degrading sulfate reducer Desulfobacca acetoxidans type strain (ASRB2).</title>
        <authorList>
            <person name="Goker M."/>
            <person name="Teshima H."/>
            <person name="Lapidus A."/>
            <person name="Nolan M."/>
            <person name="Lucas S."/>
            <person name="Hammon N."/>
            <person name="Deshpande S."/>
            <person name="Cheng J.F."/>
            <person name="Tapia R."/>
            <person name="Han C."/>
            <person name="Goodwin L."/>
            <person name="Pitluck S."/>
            <person name="Huntemann M."/>
            <person name="Liolios K."/>
            <person name="Ivanova N."/>
            <person name="Pagani I."/>
            <person name="Mavromatis K."/>
            <person name="Ovchinikova G."/>
            <person name="Pati A."/>
            <person name="Chen A."/>
            <person name="Palaniappan K."/>
            <person name="Land M."/>
            <person name="Hauser L."/>
            <person name="Brambilla E.M."/>
            <person name="Rohde M."/>
            <person name="Spring S."/>
            <person name="Detter J.C."/>
            <person name="Woyke T."/>
            <person name="Bristow J."/>
            <person name="Eisen J.A."/>
            <person name="Markowitz V."/>
            <person name="Hugenholtz P."/>
            <person name="Kyrpides N.C."/>
            <person name="Klenk H.P."/>
        </authorList>
    </citation>
    <scope>NUCLEOTIDE SEQUENCE [LARGE SCALE GENOMIC DNA]</scope>
    <source>
        <strain evidence="7">ATCC 700848 / DSM 11109 / ASRB2</strain>
    </source>
</reference>
<dbReference type="SMART" id="SM01086">
    <property type="entry name" value="ClpB_D2-small"/>
    <property type="match status" value="1"/>
</dbReference>
<dbReference type="Gene3D" id="3.40.50.300">
    <property type="entry name" value="P-loop containing nucleotide triphosphate hydrolases"/>
    <property type="match status" value="1"/>
</dbReference>
<dbReference type="InterPro" id="IPR003593">
    <property type="entry name" value="AAA+_ATPase"/>
</dbReference>
<dbReference type="PANTHER" id="PTHR48102">
    <property type="entry name" value="ATP-DEPENDENT CLP PROTEASE ATP-BINDING SUBUNIT CLPX-LIKE, MITOCHONDRIAL-RELATED"/>
    <property type="match status" value="1"/>
</dbReference>
<name>F2NGK6_DESAR</name>
<dbReference type="Gene3D" id="1.10.8.60">
    <property type="match status" value="1"/>
</dbReference>
<evidence type="ECO:0000313" key="6">
    <source>
        <dbReference type="EMBL" id="AEB07913.1"/>
    </source>
</evidence>
<keyword evidence="7" id="KW-1185">Reference proteome</keyword>
<accession>F2NGK6</accession>
<gene>
    <name evidence="6" type="ordered locus">Desac_0014</name>
</gene>
<feature type="domain" description="Clp ATPase C-terminal" evidence="5">
    <location>
        <begin position="325"/>
        <end position="419"/>
    </location>
</feature>
<reference evidence="7" key="2">
    <citation type="submission" date="2011-03" db="EMBL/GenBank/DDBJ databases">
        <title>The complete genome of Desulfobacca acetoxidans DSM 11109.</title>
        <authorList>
            <consortium name="US DOE Joint Genome Institute (JGI-PGF)"/>
            <person name="Lucas S."/>
            <person name="Copeland A."/>
            <person name="Lapidus A."/>
            <person name="Bruce D."/>
            <person name="Goodwin L."/>
            <person name="Pitluck S."/>
            <person name="Peters L."/>
            <person name="Kyrpides N."/>
            <person name="Mavromatis K."/>
            <person name="Ivanova N."/>
            <person name="Ovchinnikova G."/>
            <person name="Teshima H."/>
            <person name="Detter J.C."/>
            <person name="Han C."/>
            <person name="Land M."/>
            <person name="Hauser L."/>
            <person name="Markowitz V."/>
            <person name="Cheng J.-F."/>
            <person name="Hugenholtz P."/>
            <person name="Woyke T."/>
            <person name="Wu D."/>
            <person name="Spring S."/>
            <person name="Schueler E."/>
            <person name="Brambilla E."/>
            <person name="Klenk H.-P."/>
            <person name="Eisen J.A."/>
        </authorList>
    </citation>
    <scope>NUCLEOTIDE SEQUENCE [LARGE SCALE GENOMIC DNA]</scope>
    <source>
        <strain evidence="7">ATCC 700848 / DSM 11109 / ASRB2</strain>
    </source>
</reference>
<feature type="domain" description="AAA+ ATPase" evidence="4">
    <location>
        <begin position="114"/>
        <end position="286"/>
    </location>
</feature>
<evidence type="ECO:0000259" key="4">
    <source>
        <dbReference type="SMART" id="SM00382"/>
    </source>
</evidence>
<evidence type="ECO:0000256" key="3">
    <source>
        <dbReference type="ARBA" id="ARBA00023186"/>
    </source>
</evidence>
<dbReference type="SUPFAM" id="SSF52540">
    <property type="entry name" value="P-loop containing nucleoside triphosphate hydrolases"/>
    <property type="match status" value="1"/>
</dbReference>
<dbReference type="GO" id="GO:0051603">
    <property type="term" value="P:proteolysis involved in protein catabolic process"/>
    <property type="evidence" value="ECO:0007669"/>
    <property type="project" value="TreeGrafter"/>
</dbReference>
<keyword evidence="1" id="KW-0547">Nucleotide-binding</keyword>
<evidence type="ECO:0000256" key="1">
    <source>
        <dbReference type="ARBA" id="ARBA00022741"/>
    </source>
</evidence>
<organism evidence="6 7">
    <name type="scientific">Desulfobacca acetoxidans (strain ATCC 700848 / DSM 11109 / ASRB2)</name>
    <dbReference type="NCBI Taxonomy" id="880072"/>
    <lineage>
        <taxon>Bacteria</taxon>
        <taxon>Pseudomonadati</taxon>
        <taxon>Thermodesulfobacteriota</taxon>
        <taxon>Desulfobaccia</taxon>
        <taxon>Desulfobaccales</taxon>
        <taxon>Desulfobaccaceae</taxon>
        <taxon>Desulfobacca</taxon>
    </lineage>
</organism>
<dbReference type="HOGENOM" id="CLU_014218_7_0_7"/>
<keyword evidence="2" id="KW-0067">ATP-binding</keyword>
<sequence>MDDTNTKFPDQKELEKELSEYLAKKYGDRVKIISPFIMPKPVVEEGPAKVRHAGGTGKINFNLKPEELEDYLNEYVVKQETAKSILATKICTHFNRIRYLQDQGRVPDPGIGSIKNNIILIGPTGVGKTYLVKLIAKKLGVPFVKGDATKFSETGYVGGDVEDLVRDLVYEADDDLELAQFGIIYIDEIDKIAASGNLIGPDVSRSGVQRALLKPMEETEVDLKTPHDPISQIQAIEHYRRTGKREKRTLNTRNILFIVSGAFNGLEKFIKDRLAKQEIGFHGRPRSKKRDREFWRQVNAEDLIKYGFESEFVGRLPVIAVLEELTADDLYEILKNPNNPIIISKKRDFRAYGIDIKFEDRALHLLAEKAAQERTGARGLVSVIEKSLIQFEKCLPSSEIKEFLVTPEVVAHPEEQLQLLLAGPPKSDLMDRFKAAADQELALLKASVWRREHELLRRFHMPLTDYRVELMVDQYLRWDCDLLTAFDQISRLYQQVRRFEGKFAQEHRIHLTFVEEAVDEIMRRALAGGTTARVICEGFVKDLEYALKLVRDRTAQDSFLLSLADLLDLDGFLNRLFQESLHQPILAAGTPRTEG</sequence>
<keyword evidence="3" id="KW-0143">Chaperone</keyword>
<dbReference type="GO" id="GO:0005524">
    <property type="term" value="F:ATP binding"/>
    <property type="evidence" value="ECO:0007669"/>
    <property type="project" value="UniProtKB-KW"/>
</dbReference>
<dbReference type="PANTHER" id="PTHR48102:SF7">
    <property type="entry name" value="ATP-DEPENDENT CLP PROTEASE ATP-BINDING SUBUNIT CLPX-LIKE, MITOCHONDRIAL"/>
    <property type="match status" value="1"/>
</dbReference>
<proteinExistence type="predicted"/>
<dbReference type="GO" id="GO:0016887">
    <property type="term" value="F:ATP hydrolysis activity"/>
    <property type="evidence" value="ECO:0007669"/>
    <property type="project" value="InterPro"/>
</dbReference>
<evidence type="ECO:0000259" key="5">
    <source>
        <dbReference type="SMART" id="SM01086"/>
    </source>
</evidence>